<dbReference type="SUPFAM" id="SSF51126">
    <property type="entry name" value="Pectin lyase-like"/>
    <property type="match status" value="1"/>
</dbReference>
<evidence type="ECO:0000313" key="5">
    <source>
        <dbReference type="Proteomes" id="UP000429785"/>
    </source>
</evidence>
<feature type="chain" id="PRO_5026202416" description="Pectate lyase" evidence="3">
    <location>
        <begin position="27"/>
        <end position="499"/>
    </location>
</feature>
<feature type="signal peptide" evidence="3">
    <location>
        <begin position="1"/>
        <end position="26"/>
    </location>
</feature>
<proteinExistence type="predicted"/>
<dbReference type="InterPro" id="IPR052063">
    <property type="entry name" value="Polysaccharide_Lyase_1"/>
</dbReference>
<dbReference type="InterPro" id="IPR011050">
    <property type="entry name" value="Pectin_lyase_fold/virulence"/>
</dbReference>
<dbReference type="Gene3D" id="2.160.20.10">
    <property type="entry name" value="Single-stranded right-handed beta-helix, Pectin lyase-like"/>
    <property type="match status" value="1"/>
</dbReference>
<sequence length="499" mass="54633">MKRLLFKTKMTSIILFLSLLLGSCNKDSDLFYDIVQEDIEETIDENQSEQGETPGESVVDNEVSSELKAFPTAFGAGAYVTGGRGGKVIYVSNLNDSGPGSLRDALEASGKRMIVFSVAGVINLESSLFVRNGDFTISGQTAPAGGITIAGARVVFQDSDNMIIRYIRFRGGVGSHNDSVSGYYLDGAIFDHCSVGFGADEAISIITDVVGKTTSNITLQRSLMGDSKTGGLFGSSENPSGVGDISVLENLWYNITHRFPNIYSDGNVEVINNVIWRYVYRTSSNTDGYKLNHINNWHLFSPTNSFESLYKTGPKHSIWSSSDRAPSIYSHGNVYEPYYSNPDIDNFDDSWSIHVTYDNSLKRDDPLPKNFKSDLDFPLLGAPINIKTAYEAFSDVSTNVGANARLDANGNVLNNLDVLDVEYLDAVTSGTILPRRDQLTQYIVPPINGGAHYVDNDNDGMPDEWEEANGLDTSIDDSAQDKDGDGYTNLEEFLNLVDL</sequence>
<dbReference type="OrthoDB" id="8737820at2"/>
<gene>
    <name evidence="4" type="ORF">F8C76_03045</name>
</gene>
<comment type="caution">
    <text evidence="4">The sequence shown here is derived from an EMBL/GenBank/DDBJ whole genome shotgun (WGS) entry which is preliminary data.</text>
</comment>
<evidence type="ECO:0000256" key="1">
    <source>
        <dbReference type="ARBA" id="ARBA00022723"/>
    </source>
</evidence>
<evidence type="ECO:0000256" key="2">
    <source>
        <dbReference type="ARBA" id="ARBA00023180"/>
    </source>
</evidence>
<evidence type="ECO:0000313" key="4">
    <source>
        <dbReference type="EMBL" id="KAB7530499.1"/>
    </source>
</evidence>
<evidence type="ECO:0008006" key="6">
    <source>
        <dbReference type="Google" id="ProtNLM"/>
    </source>
</evidence>
<organism evidence="4 5">
    <name type="scientific">Flagellimonas olearia</name>
    <dbReference type="NCBI Taxonomy" id="552546"/>
    <lineage>
        <taxon>Bacteria</taxon>
        <taxon>Pseudomonadati</taxon>
        <taxon>Bacteroidota</taxon>
        <taxon>Flavobacteriia</taxon>
        <taxon>Flavobacteriales</taxon>
        <taxon>Flavobacteriaceae</taxon>
        <taxon>Flagellimonas</taxon>
    </lineage>
</organism>
<keyword evidence="2" id="KW-0325">Glycoprotein</keyword>
<dbReference type="InterPro" id="IPR012334">
    <property type="entry name" value="Pectin_lyas_fold"/>
</dbReference>
<dbReference type="PANTHER" id="PTHR42970:SF1">
    <property type="entry name" value="PECTATE LYASE C-RELATED"/>
    <property type="match status" value="1"/>
</dbReference>
<keyword evidence="3" id="KW-0732">Signal</keyword>
<accession>A0A6I1E217</accession>
<reference evidence="4 5" key="1">
    <citation type="submission" date="2019-10" db="EMBL/GenBank/DDBJ databases">
        <title>Muricauda olearia CL-SS4 JCM15563 genome.</title>
        <authorList>
            <person name="Liu L."/>
        </authorList>
    </citation>
    <scope>NUCLEOTIDE SEQUENCE [LARGE SCALE GENOMIC DNA]</scope>
    <source>
        <strain evidence="4 5">CL-SS4</strain>
    </source>
</reference>
<protein>
    <recommendedName>
        <fullName evidence="6">Pectate lyase</fullName>
    </recommendedName>
</protein>
<dbReference type="Proteomes" id="UP000429785">
    <property type="component" value="Unassembled WGS sequence"/>
</dbReference>
<dbReference type="PROSITE" id="PS51257">
    <property type="entry name" value="PROKAR_LIPOPROTEIN"/>
    <property type="match status" value="1"/>
</dbReference>
<dbReference type="EMBL" id="WELG01000001">
    <property type="protein sequence ID" value="KAB7530499.1"/>
    <property type="molecule type" value="Genomic_DNA"/>
</dbReference>
<evidence type="ECO:0000256" key="3">
    <source>
        <dbReference type="SAM" id="SignalP"/>
    </source>
</evidence>
<dbReference type="GO" id="GO:0046872">
    <property type="term" value="F:metal ion binding"/>
    <property type="evidence" value="ECO:0007669"/>
    <property type="project" value="UniProtKB-KW"/>
</dbReference>
<keyword evidence="1" id="KW-0479">Metal-binding</keyword>
<dbReference type="RefSeq" id="WP_152130418.1">
    <property type="nucleotide sequence ID" value="NZ_WELG01000001.1"/>
</dbReference>
<dbReference type="PANTHER" id="PTHR42970">
    <property type="entry name" value="PECTATE LYASE C-RELATED"/>
    <property type="match status" value="1"/>
</dbReference>
<name>A0A6I1E217_9FLAO</name>
<dbReference type="AlphaFoldDB" id="A0A6I1E217"/>